<evidence type="ECO:0000256" key="5">
    <source>
        <dbReference type="ARBA" id="ARBA00022827"/>
    </source>
</evidence>
<dbReference type="InterPro" id="IPR050741">
    <property type="entry name" value="Acyl-CoA_dehydrogenase"/>
</dbReference>
<evidence type="ECO:0000256" key="7">
    <source>
        <dbReference type="RuleBase" id="RU362125"/>
    </source>
</evidence>
<evidence type="ECO:0000259" key="8">
    <source>
        <dbReference type="Pfam" id="PF00441"/>
    </source>
</evidence>
<keyword evidence="5 7" id="KW-0274">FAD</keyword>
<dbReference type="InterPro" id="IPR037069">
    <property type="entry name" value="AcylCoA_DH/ox_N_sf"/>
</dbReference>
<evidence type="ECO:0000256" key="2">
    <source>
        <dbReference type="ARBA" id="ARBA00009347"/>
    </source>
</evidence>
<comment type="similarity">
    <text evidence="2 7">Belongs to the acyl-CoA dehydrogenase family.</text>
</comment>
<dbReference type="GO" id="GO:0003995">
    <property type="term" value="F:acyl-CoA dehydrogenase activity"/>
    <property type="evidence" value="ECO:0007669"/>
    <property type="project" value="InterPro"/>
</dbReference>
<keyword evidence="6 7" id="KW-0560">Oxidoreductase</keyword>
<dbReference type="GO" id="GO:0050660">
    <property type="term" value="F:flavin adenine dinucleotide binding"/>
    <property type="evidence" value="ECO:0007669"/>
    <property type="project" value="InterPro"/>
</dbReference>
<organism evidence="11 12">
    <name type="scientific">Amycolatopsis thermoflava</name>
    <dbReference type="NCBI Taxonomy" id="84480"/>
    <lineage>
        <taxon>Bacteria</taxon>
        <taxon>Bacillati</taxon>
        <taxon>Actinomycetota</taxon>
        <taxon>Actinomycetes</taxon>
        <taxon>Pseudonocardiales</taxon>
        <taxon>Pseudonocardiaceae</taxon>
        <taxon>Amycolatopsis</taxon>
        <taxon>Amycolatopsis methanolica group</taxon>
    </lineage>
</organism>
<dbReference type="InterPro" id="IPR006089">
    <property type="entry name" value="Acyl-CoA_DH_CS"/>
</dbReference>
<dbReference type="InterPro" id="IPR009075">
    <property type="entry name" value="AcylCo_DH/oxidase_C"/>
</dbReference>
<dbReference type="PANTHER" id="PTHR48083">
    <property type="entry name" value="MEDIUM-CHAIN SPECIFIC ACYL-COA DEHYDROGENASE, MITOCHONDRIAL-RELATED"/>
    <property type="match status" value="1"/>
</dbReference>
<sequence>MPAGAVPRPPQTGRMVSTSALELAARTRRFISEQVLPVEREIVVDGRPMDDALRLELQKAAKEAGVFGPLSPVEHGGLGLDTRDQAVVLEAAGTSLIGPLALNCWAPDDGNIHLLAHAANAEQARRYLAPLAAGEVRSAIAMTEPAPGAGADPGMLRTTAEEAPGGWVINGAKHLTTGADGAAFVICVARTDDGPTMFLVDADNPGMRVLRRMPTLDHTSAPGGHCEVAFSGCFVPDSAVLGEVGLGMEYAQVRLAPSRLSFCMSWLGLATRAQELAARHISRREAFGARIAEHGLAQGHLADNEIDIEASRALIARCAEVIDAEGPASSAARHHASVTKTFVSEAVWRVLDRAVQLHGGLGVCEDHLVARFLVEARAFRIYEGPSEVLRWSIARRVLRPYR</sequence>
<gene>
    <name evidence="11" type="ORF">EDD35_6697</name>
</gene>
<evidence type="ECO:0000313" key="12">
    <source>
        <dbReference type="Proteomes" id="UP000274843"/>
    </source>
</evidence>
<dbReference type="PANTHER" id="PTHR48083:SF13">
    <property type="entry name" value="ACYL-COA DEHYDROGENASE FAMILY MEMBER 11"/>
    <property type="match status" value="1"/>
</dbReference>
<dbReference type="PIRSF" id="PIRSF016578">
    <property type="entry name" value="HsaA"/>
    <property type="match status" value="1"/>
</dbReference>
<evidence type="ECO:0000259" key="10">
    <source>
        <dbReference type="Pfam" id="PF02771"/>
    </source>
</evidence>
<evidence type="ECO:0000259" key="9">
    <source>
        <dbReference type="Pfam" id="PF02770"/>
    </source>
</evidence>
<dbReference type="Pfam" id="PF00441">
    <property type="entry name" value="Acyl-CoA_dh_1"/>
    <property type="match status" value="1"/>
</dbReference>
<dbReference type="InterPro" id="IPR006091">
    <property type="entry name" value="Acyl-CoA_Oxase/DH_mid-dom"/>
</dbReference>
<dbReference type="PROSITE" id="PS00073">
    <property type="entry name" value="ACYL_COA_DH_2"/>
    <property type="match status" value="1"/>
</dbReference>
<evidence type="ECO:0000256" key="4">
    <source>
        <dbReference type="ARBA" id="ARBA00022630"/>
    </source>
</evidence>
<dbReference type="AlphaFoldDB" id="A0A3N2H5R4"/>
<evidence type="ECO:0000256" key="1">
    <source>
        <dbReference type="ARBA" id="ARBA00001974"/>
    </source>
</evidence>
<proteinExistence type="inferred from homology"/>
<dbReference type="Gene3D" id="1.10.540.10">
    <property type="entry name" value="Acyl-CoA dehydrogenase/oxidase, N-terminal domain"/>
    <property type="match status" value="1"/>
</dbReference>
<evidence type="ECO:0000256" key="3">
    <source>
        <dbReference type="ARBA" id="ARBA00011738"/>
    </source>
</evidence>
<evidence type="ECO:0000256" key="6">
    <source>
        <dbReference type="ARBA" id="ARBA00023002"/>
    </source>
</evidence>
<feature type="domain" description="Acyl-CoA oxidase/dehydrogenase middle" evidence="9">
    <location>
        <begin position="139"/>
        <end position="231"/>
    </location>
</feature>
<dbReference type="InterPro" id="IPR009100">
    <property type="entry name" value="AcylCoA_DH/oxidase_NM_dom_sf"/>
</dbReference>
<dbReference type="GO" id="GO:0005737">
    <property type="term" value="C:cytoplasm"/>
    <property type="evidence" value="ECO:0007669"/>
    <property type="project" value="TreeGrafter"/>
</dbReference>
<dbReference type="Gene3D" id="2.40.110.10">
    <property type="entry name" value="Butyryl-CoA Dehydrogenase, subunit A, domain 2"/>
    <property type="match status" value="1"/>
</dbReference>
<protein>
    <submittedName>
        <fullName evidence="11">Alkylation response protein AidB-like acyl-CoA dehydrogenase</fullName>
    </submittedName>
</protein>
<dbReference type="InterPro" id="IPR013786">
    <property type="entry name" value="AcylCoA_DH/ox_N"/>
</dbReference>
<reference evidence="11 12" key="1">
    <citation type="submission" date="2018-11" db="EMBL/GenBank/DDBJ databases">
        <title>Sequencing the genomes of 1000 actinobacteria strains.</title>
        <authorList>
            <person name="Klenk H.-P."/>
        </authorList>
    </citation>
    <scope>NUCLEOTIDE SEQUENCE [LARGE SCALE GENOMIC DNA]</scope>
    <source>
        <strain evidence="11 12">DSM 44348</strain>
    </source>
</reference>
<dbReference type="Pfam" id="PF02770">
    <property type="entry name" value="Acyl-CoA_dh_M"/>
    <property type="match status" value="1"/>
</dbReference>
<keyword evidence="12" id="KW-1185">Reference proteome</keyword>
<dbReference type="InterPro" id="IPR036250">
    <property type="entry name" value="AcylCo_DH-like_C"/>
</dbReference>
<dbReference type="Gene3D" id="1.20.140.10">
    <property type="entry name" value="Butyryl-CoA Dehydrogenase, subunit A, domain 3"/>
    <property type="match status" value="1"/>
</dbReference>
<dbReference type="GO" id="GO:0033539">
    <property type="term" value="P:fatty acid beta-oxidation using acyl-CoA dehydrogenase"/>
    <property type="evidence" value="ECO:0007669"/>
    <property type="project" value="TreeGrafter"/>
</dbReference>
<dbReference type="Pfam" id="PF02771">
    <property type="entry name" value="Acyl-CoA_dh_N"/>
    <property type="match status" value="1"/>
</dbReference>
<name>A0A3N2H5R4_9PSEU</name>
<comment type="caution">
    <text evidence="11">The sequence shown here is derived from an EMBL/GenBank/DDBJ whole genome shotgun (WGS) entry which is preliminary data.</text>
</comment>
<keyword evidence="4 7" id="KW-0285">Flavoprotein</keyword>
<dbReference type="EMBL" id="RKHY01000001">
    <property type="protein sequence ID" value="ROS44262.1"/>
    <property type="molecule type" value="Genomic_DNA"/>
</dbReference>
<evidence type="ECO:0000313" key="11">
    <source>
        <dbReference type="EMBL" id="ROS44262.1"/>
    </source>
</evidence>
<dbReference type="SUPFAM" id="SSF47203">
    <property type="entry name" value="Acyl-CoA dehydrogenase C-terminal domain-like"/>
    <property type="match status" value="1"/>
</dbReference>
<dbReference type="SUPFAM" id="SSF56645">
    <property type="entry name" value="Acyl-CoA dehydrogenase NM domain-like"/>
    <property type="match status" value="1"/>
</dbReference>
<comment type="cofactor">
    <cofactor evidence="1 7">
        <name>FAD</name>
        <dbReference type="ChEBI" id="CHEBI:57692"/>
    </cofactor>
</comment>
<accession>A0A3N2H5R4</accession>
<comment type="subunit">
    <text evidence="3">Homodimer.</text>
</comment>
<dbReference type="Proteomes" id="UP000274843">
    <property type="component" value="Unassembled WGS sequence"/>
</dbReference>
<dbReference type="InterPro" id="IPR046373">
    <property type="entry name" value="Acyl-CoA_Oxase/DH_mid-dom_sf"/>
</dbReference>
<feature type="domain" description="Acyl-CoA dehydrogenase/oxidase C-terminal" evidence="8">
    <location>
        <begin position="247"/>
        <end position="398"/>
    </location>
</feature>
<feature type="domain" description="Acyl-CoA dehydrogenase/oxidase N-terminal" evidence="10">
    <location>
        <begin position="22"/>
        <end position="135"/>
    </location>
</feature>